<dbReference type="AlphaFoldDB" id="A0A6D2II34"/>
<organism evidence="1 2">
    <name type="scientific">Microthlaspi erraticum</name>
    <dbReference type="NCBI Taxonomy" id="1685480"/>
    <lineage>
        <taxon>Eukaryota</taxon>
        <taxon>Viridiplantae</taxon>
        <taxon>Streptophyta</taxon>
        <taxon>Embryophyta</taxon>
        <taxon>Tracheophyta</taxon>
        <taxon>Spermatophyta</taxon>
        <taxon>Magnoliopsida</taxon>
        <taxon>eudicotyledons</taxon>
        <taxon>Gunneridae</taxon>
        <taxon>Pentapetalae</taxon>
        <taxon>rosids</taxon>
        <taxon>malvids</taxon>
        <taxon>Brassicales</taxon>
        <taxon>Brassicaceae</taxon>
        <taxon>Coluteocarpeae</taxon>
        <taxon>Microthlaspi</taxon>
    </lineage>
</organism>
<gene>
    <name evidence="1" type="ORF">MERR_LOCUS12840</name>
</gene>
<protein>
    <submittedName>
        <fullName evidence="1">Uncharacterized protein</fullName>
    </submittedName>
</protein>
<reference evidence="1" key="1">
    <citation type="submission" date="2020-01" db="EMBL/GenBank/DDBJ databases">
        <authorList>
            <person name="Mishra B."/>
        </authorList>
    </citation>
    <scope>NUCLEOTIDE SEQUENCE [LARGE SCALE GENOMIC DNA]</scope>
</reference>
<evidence type="ECO:0000313" key="1">
    <source>
        <dbReference type="EMBL" id="CAA7025605.1"/>
    </source>
</evidence>
<keyword evidence="2" id="KW-1185">Reference proteome</keyword>
<dbReference type="EMBL" id="CACVBM020001010">
    <property type="protein sequence ID" value="CAA7025605.1"/>
    <property type="molecule type" value="Genomic_DNA"/>
</dbReference>
<evidence type="ECO:0000313" key="2">
    <source>
        <dbReference type="Proteomes" id="UP000467841"/>
    </source>
</evidence>
<accession>A0A6D2II34</accession>
<sequence>MALSDLPPKPPDTPDLLCSRYTLSVHLFVHLLPEILRSNRLSSPTRLSGITSTFLARDMVWLLNSHPLSSFAYHDQLTGDMVPTNLTSVVGCFSEDVFRRMAVTTVDSDPDDSSMTWAAWPIMPIRAFKVTCQLDSISIFRHCRDGPIDASELRLHFAVKLS</sequence>
<proteinExistence type="predicted"/>
<comment type="caution">
    <text evidence="1">The sequence shown here is derived from an EMBL/GenBank/DDBJ whole genome shotgun (WGS) entry which is preliminary data.</text>
</comment>
<name>A0A6D2II34_9BRAS</name>
<dbReference type="Proteomes" id="UP000467841">
    <property type="component" value="Unassembled WGS sequence"/>
</dbReference>